<name>F2IID4_FLUTR</name>
<dbReference type="InterPro" id="IPR011110">
    <property type="entry name" value="Reg_prop"/>
</dbReference>
<dbReference type="KEGG" id="fte:Fluta_2881"/>
<dbReference type="Gene3D" id="2.130.10.10">
    <property type="entry name" value="YVTN repeat-like/Quinoprotein amine dehydrogenase"/>
    <property type="match status" value="2"/>
</dbReference>
<keyword evidence="1" id="KW-0812">Transmembrane</keyword>
<evidence type="ECO:0000313" key="2">
    <source>
        <dbReference type="EMBL" id="AEA44860.1"/>
    </source>
</evidence>
<gene>
    <name evidence="2" type="ordered locus">Fluta_2881</name>
</gene>
<keyword evidence="3" id="KW-1185">Reference proteome</keyword>
<dbReference type="STRING" id="755732.Fluta_2881"/>
<evidence type="ECO:0000256" key="1">
    <source>
        <dbReference type="SAM" id="Phobius"/>
    </source>
</evidence>
<dbReference type="EMBL" id="CP002542">
    <property type="protein sequence ID" value="AEA44860.1"/>
    <property type="molecule type" value="Genomic_DNA"/>
</dbReference>
<keyword evidence="1" id="KW-0472">Membrane</keyword>
<organism evidence="2 3">
    <name type="scientific">Fluviicola taffensis (strain DSM 16823 / NCIMB 13979 / RW262)</name>
    <dbReference type="NCBI Taxonomy" id="755732"/>
    <lineage>
        <taxon>Bacteria</taxon>
        <taxon>Pseudomonadati</taxon>
        <taxon>Bacteroidota</taxon>
        <taxon>Flavobacteriia</taxon>
        <taxon>Flavobacteriales</taxon>
        <taxon>Crocinitomicaceae</taxon>
        <taxon>Fluviicola</taxon>
    </lineage>
</organism>
<dbReference type="AlphaFoldDB" id="F2IID4"/>
<accession>F2IID4</accession>
<proteinExistence type="predicted"/>
<dbReference type="OrthoDB" id="9809670at2"/>
<protein>
    <submittedName>
        <fullName evidence="2">Two component regulator propeller</fullName>
    </submittedName>
</protein>
<dbReference type="HOGENOM" id="CLU_386736_0_0_10"/>
<dbReference type="RefSeq" id="WP_013687629.1">
    <property type="nucleotide sequence ID" value="NC_015321.1"/>
</dbReference>
<sequence precursor="true">MKLIPVFLLFTSFIIAQTKPYYYPVQTSLGDHRITTIVQDDFGRLILGTDKGIFTFNGFQSKQIPSSKLYSNDILQIIKLQNRFYGLNKTGQLFVVKEDRVSTIPIPQIKSPIVRLEETANGELRIICSEAIYTYSLQPFSLKSTVHIPFYEKGKAELIDYSENEKGSYALLSSNEFVDLKDQTARTLPGMTGRWLMNLKNKLVILPAKPNSNISMQFSNKRFKNLNKLIGSFNHSIQKVCTIDEHIYLLSETGLIILRAGEMKIQSVIVGMHVTAVFQDKDKNVWIGTKTKGLYCMPFGSYKLLNATEFNSLEAYNNQIIARTNGGETQFLTSFGKKSNKNPFKNTNPQENVANAEIATPIILADEFVKSILPLKAGGYLIASSKGLFKIDAKTPKEFRKKLLKPDGRTEIFANPIKDLVVSDSSSEMLFSNLEGLFTLNLETLEYHSIRYFNESIDPSQILFNNRKWYVLSSTNKIFTINKGRITHEVNFRENGTNILVTKLKIYNNKFYILSDKTLYRTDQLDGNLERLDELSRMNDLFLRDFVILDKKVFVATQLGLFLFKWEQFKSDFPSFILGKPTGDFQTKNSPKFESENTEVIIPYELVELMGNHPYDLQYRLIRNDNTEQVSWSNTSLGLTKLTFEHLSSGSYKLELRLFDPGTKSFSKLISTSFLVKASWYEDTLIWFIAGILVGFFGLLYLKRRKRLKKMELN</sequence>
<dbReference type="Pfam" id="PF07494">
    <property type="entry name" value="Reg_prop"/>
    <property type="match status" value="1"/>
</dbReference>
<keyword evidence="1" id="KW-1133">Transmembrane helix</keyword>
<dbReference type="Proteomes" id="UP000007463">
    <property type="component" value="Chromosome"/>
</dbReference>
<evidence type="ECO:0000313" key="3">
    <source>
        <dbReference type="Proteomes" id="UP000007463"/>
    </source>
</evidence>
<dbReference type="Gene3D" id="2.60.40.10">
    <property type="entry name" value="Immunoglobulins"/>
    <property type="match status" value="1"/>
</dbReference>
<dbReference type="eggNOG" id="COG3292">
    <property type="taxonomic scope" value="Bacteria"/>
</dbReference>
<dbReference type="InterPro" id="IPR013783">
    <property type="entry name" value="Ig-like_fold"/>
</dbReference>
<dbReference type="InterPro" id="IPR015943">
    <property type="entry name" value="WD40/YVTN_repeat-like_dom_sf"/>
</dbReference>
<reference evidence="3" key="2">
    <citation type="submission" date="2011-02" db="EMBL/GenBank/DDBJ databases">
        <title>The complete genome of Fluviicola taffensis DSM 16823.</title>
        <authorList>
            <consortium name="US DOE Joint Genome Institute (JGI-PGF)"/>
            <person name="Lucas S."/>
            <person name="Copeland A."/>
            <person name="Lapidus A."/>
            <person name="Bruce D."/>
            <person name="Goodwin L."/>
            <person name="Pitluck S."/>
            <person name="Kyrpides N."/>
            <person name="Mavromatis K."/>
            <person name="Ivanova N."/>
            <person name="Mikhailova N."/>
            <person name="Pagani I."/>
            <person name="Chertkov O."/>
            <person name="Detter J.C."/>
            <person name="Han C."/>
            <person name="Tapia R."/>
            <person name="Land M."/>
            <person name="Hauser L."/>
            <person name="Markowitz V."/>
            <person name="Cheng J.-F."/>
            <person name="Hugenholtz P."/>
            <person name="Woyke T."/>
            <person name="Wu D."/>
            <person name="Tindall B."/>
            <person name="Pomrenke H.G."/>
            <person name="Brambilla E."/>
            <person name="Klenk H.-P."/>
            <person name="Eisen J.A."/>
        </authorList>
    </citation>
    <scope>NUCLEOTIDE SEQUENCE [LARGE SCALE GENOMIC DNA]</scope>
    <source>
        <strain evidence="3">DSM 16823 / RW262 / RW262</strain>
    </source>
</reference>
<reference evidence="2 3" key="1">
    <citation type="journal article" date="2011" name="Stand. Genomic Sci.">
        <title>Complete genome sequence of the gliding freshwater bacterium Fluviicola taffensis type strain (RW262).</title>
        <authorList>
            <person name="Woyke T."/>
            <person name="Chertkov O."/>
            <person name="Lapidus A."/>
            <person name="Nolan M."/>
            <person name="Lucas S."/>
            <person name="Del Rio T.G."/>
            <person name="Tice H."/>
            <person name="Cheng J.F."/>
            <person name="Tapia R."/>
            <person name="Han C."/>
            <person name="Goodwin L."/>
            <person name="Pitluck S."/>
            <person name="Liolios K."/>
            <person name="Pagani I."/>
            <person name="Ivanova N."/>
            <person name="Huntemann M."/>
            <person name="Mavromatis K."/>
            <person name="Mikhailova N."/>
            <person name="Pati A."/>
            <person name="Chen A."/>
            <person name="Palaniappan K."/>
            <person name="Land M."/>
            <person name="Hauser L."/>
            <person name="Brambilla E.M."/>
            <person name="Rohde M."/>
            <person name="Mwirichia R."/>
            <person name="Sikorski J."/>
            <person name="Tindall B.J."/>
            <person name="Goker M."/>
            <person name="Bristow J."/>
            <person name="Eisen J.A."/>
            <person name="Markowitz V."/>
            <person name="Hugenholtz P."/>
            <person name="Klenk H.P."/>
            <person name="Kyrpides N.C."/>
        </authorList>
    </citation>
    <scope>NUCLEOTIDE SEQUENCE [LARGE SCALE GENOMIC DNA]</scope>
    <source>
        <strain evidence="3">DSM 16823 / RW262 / RW262</strain>
    </source>
</reference>
<feature type="transmembrane region" description="Helical" evidence="1">
    <location>
        <begin position="685"/>
        <end position="702"/>
    </location>
</feature>